<organism evidence="9">
    <name type="scientific">Rodentolepis nana</name>
    <name type="common">Dwarf tapeworm</name>
    <name type="synonym">Hymenolepis nana</name>
    <dbReference type="NCBI Taxonomy" id="102285"/>
    <lineage>
        <taxon>Eukaryota</taxon>
        <taxon>Metazoa</taxon>
        <taxon>Spiralia</taxon>
        <taxon>Lophotrochozoa</taxon>
        <taxon>Platyhelminthes</taxon>
        <taxon>Cestoda</taxon>
        <taxon>Eucestoda</taxon>
        <taxon>Cyclophyllidea</taxon>
        <taxon>Hymenolepididae</taxon>
        <taxon>Rodentolepis</taxon>
    </lineage>
</organism>
<dbReference type="Pfam" id="PF01281">
    <property type="entry name" value="Ribosomal_L9_N"/>
    <property type="match status" value="1"/>
</dbReference>
<dbReference type="WBParaSite" id="HNAJ_0000239101-mRNA-1">
    <property type="protein sequence ID" value="HNAJ_0000239101-mRNA-1"/>
    <property type="gene ID" value="HNAJ_0000239101"/>
</dbReference>
<evidence type="ECO:0000256" key="3">
    <source>
        <dbReference type="ARBA" id="ARBA00023274"/>
    </source>
</evidence>
<dbReference type="InterPro" id="IPR000244">
    <property type="entry name" value="Ribosomal_bL9"/>
</dbReference>
<dbReference type="InterPro" id="IPR009027">
    <property type="entry name" value="Ribosomal_bL9/RNase_H1_N"/>
</dbReference>
<dbReference type="OrthoDB" id="8020218at2759"/>
<name>A0A0R3T5Q3_RODNA</name>
<sequence length="458" mass="52011">NITLLRQKYPERVPCYVALNGGSQEITVEQQIYIEGEKEKEDPIIEVLLSGSVPGLGAKGNLVKIHRNRFWNNLYLRKLAELPTPERIRELQSEDSSVLFGHSYEVQQRLLNMTLYIPMNPNTDWTLSPKHVMVAFRRVGVVVPEENITLPDKPVTSSTLEEFSINVNIENKVTPVLREFCRFSSNAAKARIQTLYCFQREKGWSKRCRKITLSPANQTALKHFDRYYTHICGATAWCGIRAALLTPPAKVAILNAVNPGLQQCLDEFYSKNYLDLFTELTKPIAGAQTSQKTQPTPPQKHKYEPDSLFPNRQFLIREDAISDQLSEFVPATEFIGERVIYTRDSDKGYVLQSDLDFMMSGTIDFTVLKEDNNWIESFKKLKCLVLPTGTFSELPRPKYDGNCYDFYPLDLGSVLAVLLLDVQPEARMLDLCSAPGGKAVVSLQTLNLSKFVIIFQPK</sequence>
<dbReference type="EMBL" id="UZAE01001157">
    <property type="protein sequence ID" value="VDN98249.1"/>
    <property type="molecule type" value="Genomic_DNA"/>
</dbReference>
<dbReference type="STRING" id="102285.A0A0R3T5Q3"/>
<gene>
    <name evidence="7" type="ORF">HNAJ_LOCUS2390</name>
</gene>
<evidence type="ECO:0000259" key="6">
    <source>
        <dbReference type="Pfam" id="PF01281"/>
    </source>
</evidence>
<dbReference type="Gene3D" id="6.20.240.40">
    <property type="match status" value="1"/>
</dbReference>
<accession>A0A0R3T5Q3</accession>
<keyword evidence="2" id="KW-0689">Ribosomal protein</keyword>
<comment type="similarity">
    <text evidence="1">Belongs to the bacterial ribosomal protein bL9 family.</text>
</comment>
<dbReference type="AlphaFoldDB" id="A0A0R3T5Q3"/>
<dbReference type="SUPFAM" id="SSF55658">
    <property type="entry name" value="L9 N-domain-like"/>
    <property type="match status" value="1"/>
</dbReference>
<dbReference type="InterPro" id="IPR020070">
    <property type="entry name" value="Ribosomal_bL9_N"/>
</dbReference>
<dbReference type="GO" id="GO:0006412">
    <property type="term" value="P:translation"/>
    <property type="evidence" value="ECO:0007669"/>
    <property type="project" value="InterPro"/>
</dbReference>
<dbReference type="GO" id="GO:0003735">
    <property type="term" value="F:structural constituent of ribosome"/>
    <property type="evidence" value="ECO:0007669"/>
    <property type="project" value="InterPro"/>
</dbReference>
<dbReference type="InterPro" id="IPR036935">
    <property type="entry name" value="Ribosomal_bL9_N_sf"/>
</dbReference>
<evidence type="ECO:0000313" key="8">
    <source>
        <dbReference type="Proteomes" id="UP000278807"/>
    </source>
</evidence>
<reference evidence="7 8" key="2">
    <citation type="submission" date="2018-11" db="EMBL/GenBank/DDBJ databases">
        <authorList>
            <consortium name="Pathogen Informatics"/>
        </authorList>
    </citation>
    <scope>NUCLEOTIDE SEQUENCE [LARGE SCALE GENOMIC DNA]</scope>
</reference>
<evidence type="ECO:0000313" key="7">
    <source>
        <dbReference type="EMBL" id="VDN98249.1"/>
    </source>
</evidence>
<keyword evidence="8" id="KW-1185">Reference proteome</keyword>
<evidence type="ECO:0000256" key="5">
    <source>
        <dbReference type="ARBA" id="ARBA00035381"/>
    </source>
</evidence>
<evidence type="ECO:0000256" key="1">
    <source>
        <dbReference type="ARBA" id="ARBA00010605"/>
    </source>
</evidence>
<dbReference type="PANTHER" id="PTHR21368">
    <property type="entry name" value="50S RIBOSOMAL PROTEIN L9"/>
    <property type="match status" value="1"/>
</dbReference>
<dbReference type="InterPro" id="IPR029063">
    <property type="entry name" value="SAM-dependent_MTases_sf"/>
</dbReference>
<dbReference type="Gene3D" id="3.40.5.10">
    <property type="entry name" value="Ribosomal protein L9, N-terminal domain"/>
    <property type="match status" value="1"/>
</dbReference>
<feature type="domain" description="Ribosomal protein L9" evidence="6">
    <location>
        <begin position="45"/>
        <end position="91"/>
    </location>
</feature>
<keyword evidence="3" id="KW-0687">Ribonucleoprotein</keyword>
<evidence type="ECO:0000256" key="4">
    <source>
        <dbReference type="ARBA" id="ARBA00035194"/>
    </source>
</evidence>
<dbReference type="GO" id="GO:0005840">
    <property type="term" value="C:ribosome"/>
    <property type="evidence" value="ECO:0007669"/>
    <property type="project" value="UniProtKB-KW"/>
</dbReference>
<evidence type="ECO:0000256" key="2">
    <source>
        <dbReference type="ARBA" id="ARBA00022980"/>
    </source>
</evidence>
<dbReference type="SUPFAM" id="SSF53335">
    <property type="entry name" value="S-adenosyl-L-methionine-dependent methyltransferases"/>
    <property type="match status" value="1"/>
</dbReference>
<protein>
    <recommendedName>
        <fullName evidence="4">Large ribosomal subunit protein bL9m</fullName>
    </recommendedName>
    <alternativeName>
        <fullName evidence="5">39S ribosomal protein L9, mitochondrial</fullName>
    </alternativeName>
</protein>
<dbReference type="Proteomes" id="UP000278807">
    <property type="component" value="Unassembled WGS sequence"/>
</dbReference>
<proteinExistence type="inferred from homology"/>
<reference evidence="9" key="1">
    <citation type="submission" date="2017-02" db="UniProtKB">
        <authorList>
            <consortium name="WormBaseParasite"/>
        </authorList>
    </citation>
    <scope>IDENTIFICATION</scope>
</reference>
<dbReference type="GO" id="GO:1990904">
    <property type="term" value="C:ribonucleoprotein complex"/>
    <property type="evidence" value="ECO:0007669"/>
    <property type="project" value="UniProtKB-KW"/>
</dbReference>
<evidence type="ECO:0000313" key="9">
    <source>
        <dbReference type="WBParaSite" id="HNAJ_0000239101-mRNA-1"/>
    </source>
</evidence>
<dbReference type="Gene3D" id="3.40.50.150">
    <property type="entry name" value="Vaccinia Virus protein VP39"/>
    <property type="match status" value="1"/>
</dbReference>